<dbReference type="InterPro" id="IPR014757">
    <property type="entry name" value="Tscrpt_reg_IclR_C"/>
</dbReference>
<dbReference type="InterPro" id="IPR036388">
    <property type="entry name" value="WH-like_DNA-bd_sf"/>
</dbReference>
<dbReference type="RefSeq" id="WP_230217368.1">
    <property type="nucleotide sequence ID" value="NZ_JAJKFT010000004.1"/>
</dbReference>
<dbReference type="Gene3D" id="3.30.450.40">
    <property type="match status" value="1"/>
</dbReference>
<dbReference type="Pfam" id="PF01614">
    <property type="entry name" value="IclR_C"/>
    <property type="match status" value="1"/>
</dbReference>
<evidence type="ECO:0000259" key="4">
    <source>
        <dbReference type="PROSITE" id="PS51077"/>
    </source>
</evidence>
<dbReference type="PROSITE" id="PS51078">
    <property type="entry name" value="ICLR_ED"/>
    <property type="match status" value="1"/>
</dbReference>
<dbReference type="AlphaFoldDB" id="A0A9X1ML81"/>
<dbReference type="FunFam" id="1.10.10.10:FF:000056">
    <property type="entry name" value="IclR family transcriptional regulator"/>
    <property type="match status" value="1"/>
</dbReference>
<dbReference type="PROSITE" id="PS51077">
    <property type="entry name" value="HTH_ICLR"/>
    <property type="match status" value="1"/>
</dbReference>
<keyword evidence="2" id="KW-0238">DNA-binding</keyword>
<feature type="domain" description="IclR-ED" evidence="5">
    <location>
        <begin position="80"/>
        <end position="263"/>
    </location>
</feature>
<feature type="domain" description="HTH iclR-type" evidence="4">
    <location>
        <begin position="17"/>
        <end position="79"/>
    </location>
</feature>
<dbReference type="PANTHER" id="PTHR30136">
    <property type="entry name" value="HELIX-TURN-HELIX TRANSCRIPTIONAL REGULATOR, ICLR FAMILY"/>
    <property type="match status" value="1"/>
</dbReference>
<dbReference type="InterPro" id="IPR050707">
    <property type="entry name" value="HTH_MetabolicPath_Reg"/>
</dbReference>
<evidence type="ECO:0000259" key="5">
    <source>
        <dbReference type="PROSITE" id="PS51078"/>
    </source>
</evidence>
<dbReference type="SMART" id="SM00346">
    <property type="entry name" value="HTH_ICLR"/>
    <property type="match status" value="1"/>
</dbReference>
<evidence type="ECO:0000256" key="3">
    <source>
        <dbReference type="ARBA" id="ARBA00023163"/>
    </source>
</evidence>
<keyword evidence="3" id="KW-0804">Transcription</keyword>
<dbReference type="GO" id="GO:0003677">
    <property type="term" value="F:DNA binding"/>
    <property type="evidence" value="ECO:0007669"/>
    <property type="project" value="UniProtKB-KW"/>
</dbReference>
<dbReference type="InterPro" id="IPR029016">
    <property type="entry name" value="GAF-like_dom_sf"/>
</dbReference>
<dbReference type="Proteomes" id="UP001139103">
    <property type="component" value="Unassembled WGS sequence"/>
</dbReference>
<dbReference type="GO" id="GO:0003700">
    <property type="term" value="F:DNA-binding transcription factor activity"/>
    <property type="evidence" value="ECO:0007669"/>
    <property type="project" value="TreeGrafter"/>
</dbReference>
<dbReference type="InterPro" id="IPR005471">
    <property type="entry name" value="Tscrpt_reg_IclR_N"/>
</dbReference>
<protein>
    <submittedName>
        <fullName evidence="6">IclR family transcriptional regulator</fullName>
    </submittedName>
</protein>
<dbReference type="SUPFAM" id="SSF46785">
    <property type="entry name" value="Winged helix' DNA-binding domain"/>
    <property type="match status" value="1"/>
</dbReference>
<gene>
    <name evidence="6" type="ORF">LOC68_07625</name>
</gene>
<sequence length="263" mass="28709">MELMSEQAILEPEAALAPALERGMKILEQLAAQPSGATLAKISAELDAPKNSTLRLLQTLVALGYVARDESPSRYRLTGKLLNIAHPRVHGVSLVQCSLDAMRTLRDQVGETVQLGLPTGDEGVIIEKLESTSAIRIGVELGLRFALHNNAPGKILLAHRPEAERDATIKRIKLSRSTDRTITSRTKLKEECDRILHQGYATDWGEADEGIHCVAAPIHDPLGTLIATIWVSGIAGRMPKKVFPDVGKEVINAARAIERKMQR</sequence>
<keyword evidence="1" id="KW-0805">Transcription regulation</keyword>
<keyword evidence="7" id="KW-1185">Reference proteome</keyword>
<dbReference type="InterPro" id="IPR036390">
    <property type="entry name" value="WH_DNA-bd_sf"/>
</dbReference>
<evidence type="ECO:0000313" key="6">
    <source>
        <dbReference type="EMBL" id="MCC9628260.1"/>
    </source>
</evidence>
<dbReference type="PANTHER" id="PTHR30136:SF24">
    <property type="entry name" value="HTH-TYPE TRANSCRIPTIONAL REPRESSOR ALLR"/>
    <property type="match status" value="1"/>
</dbReference>
<dbReference type="Gene3D" id="1.10.10.10">
    <property type="entry name" value="Winged helix-like DNA-binding domain superfamily/Winged helix DNA-binding domain"/>
    <property type="match status" value="1"/>
</dbReference>
<organism evidence="6 7">
    <name type="scientific">Blastopirellula sediminis</name>
    <dbReference type="NCBI Taxonomy" id="2894196"/>
    <lineage>
        <taxon>Bacteria</taxon>
        <taxon>Pseudomonadati</taxon>
        <taxon>Planctomycetota</taxon>
        <taxon>Planctomycetia</taxon>
        <taxon>Pirellulales</taxon>
        <taxon>Pirellulaceae</taxon>
        <taxon>Blastopirellula</taxon>
    </lineage>
</organism>
<reference evidence="6" key="1">
    <citation type="submission" date="2021-11" db="EMBL/GenBank/DDBJ databases">
        <title>Genome sequence.</title>
        <authorList>
            <person name="Sun Q."/>
        </authorList>
    </citation>
    <scope>NUCLEOTIDE SEQUENCE</scope>
    <source>
        <strain evidence="6">JC732</strain>
    </source>
</reference>
<accession>A0A9X1ML81</accession>
<dbReference type="EMBL" id="JAJKFT010000004">
    <property type="protein sequence ID" value="MCC9628260.1"/>
    <property type="molecule type" value="Genomic_DNA"/>
</dbReference>
<dbReference type="Pfam" id="PF09339">
    <property type="entry name" value="HTH_IclR"/>
    <property type="match status" value="1"/>
</dbReference>
<name>A0A9X1ML81_9BACT</name>
<comment type="caution">
    <text evidence="6">The sequence shown here is derived from an EMBL/GenBank/DDBJ whole genome shotgun (WGS) entry which is preliminary data.</text>
</comment>
<proteinExistence type="predicted"/>
<dbReference type="SUPFAM" id="SSF55781">
    <property type="entry name" value="GAF domain-like"/>
    <property type="match status" value="1"/>
</dbReference>
<evidence type="ECO:0000256" key="1">
    <source>
        <dbReference type="ARBA" id="ARBA00023015"/>
    </source>
</evidence>
<evidence type="ECO:0000313" key="7">
    <source>
        <dbReference type="Proteomes" id="UP001139103"/>
    </source>
</evidence>
<evidence type="ECO:0000256" key="2">
    <source>
        <dbReference type="ARBA" id="ARBA00023125"/>
    </source>
</evidence>
<dbReference type="GO" id="GO:0045892">
    <property type="term" value="P:negative regulation of DNA-templated transcription"/>
    <property type="evidence" value="ECO:0007669"/>
    <property type="project" value="TreeGrafter"/>
</dbReference>